<dbReference type="EMBL" id="MRCU01000016">
    <property type="protein sequence ID" value="RKK07587.1"/>
    <property type="molecule type" value="Genomic_DNA"/>
</dbReference>
<sequence>MLRSAKGSLAVMRTRSQCHFCLPRWSAASTATSAFKTTRKAYSNVRGQGTSPAVESPAQLSENTGGESSHDSLPKNIKGVVDVDESVKRPVANIFRLLSPHVRARSITDRQAFLNRINAGKKQWPLPD</sequence>
<feature type="region of interest" description="Disordered" evidence="1">
    <location>
        <begin position="43"/>
        <end position="76"/>
    </location>
</feature>
<proteinExistence type="predicted"/>
<protein>
    <submittedName>
        <fullName evidence="2">Uncharacterized protein</fullName>
    </submittedName>
</protein>
<dbReference type="AlphaFoldDB" id="A0A3L6MTP6"/>
<organism evidence="2 3">
    <name type="scientific">Fusarium oxysporum f. sp. cepae</name>
    <dbReference type="NCBI Taxonomy" id="396571"/>
    <lineage>
        <taxon>Eukaryota</taxon>
        <taxon>Fungi</taxon>
        <taxon>Dikarya</taxon>
        <taxon>Ascomycota</taxon>
        <taxon>Pezizomycotina</taxon>
        <taxon>Sordariomycetes</taxon>
        <taxon>Hypocreomycetidae</taxon>
        <taxon>Hypocreales</taxon>
        <taxon>Nectriaceae</taxon>
        <taxon>Fusarium</taxon>
        <taxon>Fusarium oxysporum species complex</taxon>
    </lineage>
</organism>
<evidence type="ECO:0000313" key="3">
    <source>
        <dbReference type="Proteomes" id="UP000270866"/>
    </source>
</evidence>
<evidence type="ECO:0000313" key="2">
    <source>
        <dbReference type="EMBL" id="RKK07587.1"/>
    </source>
</evidence>
<reference evidence="2 3" key="1">
    <citation type="journal article" date="2018" name="Sci. Rep.">
        <title>Characterisation of pathogen-specific regions and novel effector candidates in Fusarium oxysporum f. sp. cepae.</title>
        <authorList>
            <person name="Armitage A.D."/>
            <person name="Taylor A."/>
            <person name="Sobczyk M.K."/>
            <person name="Baxter L."/>
            <person name="Greenfield B.P."/>
            <person name="Bates H.J."/>
            <person name="Wilson F."/>
            <person name="Jackson A.C."/>
            <person name="Ott S."/>
            <person name="Harrison R.J."/>
            <person name="Clarkson J.P."/>
        </authorList>
    </citation>
    <scope>NUCLEOTIDE SEQUENCE [LARGE SCALE GENOMIC DNA]</scope>
    <source>
        <strain evidence="2 3">FoC_Fus2</strain>
    </source>
</reference>
<name>A0A3L6MTP6_FUSOX</name>
<gene>
    <name evidence="2" type="ORF">BFJ65_g17792</name>
</gene>
<feature type="compositionally biased region" description="Polar residues" evidence="1">
    <location>
        <begin position="45"/>
        <end position="67"/>
    </location>
</feature>
<evidence type="ECO:0000256" key="1">
    <source>
        <dbReference type="SAM" id="MobiDB-lite"/>
    </source>
</evidence>
<comment type="caution">
    <text evidence="2">The sequence shown here is derived from an EMBL/GenBank/DDBJ whole genome shotgun (WGS) entry which is preliminary data.</text>
</comment>
<accession>A0A3L6MTP6</accession>
<dbReference type="Proteomes" id="UP000270866">
    <property type="component" value="Unassembled WGS sequence"/>
</dbReference>